<evidence type="ECO:0000259" key="1">
    <source>
        <dbReference type="Pfam" id="PF13649"/>
    </source>
</evidence>
<name>A0A0N9HWH5_9PSEU</name>
<gene>
    <name evidence="2" type="ORF">AOZ06_24655</name>
</gene>
<organism evidence="2 3">
    <name type="scientific">Kibdelosporangium phytohabitans</name>
    <dbReference type="NCBI Taxonomy" id="860235"/>
    <lineage>
        <taxon>Bacteria</taxon>
        <taxon>Bacillati</taxon>
        <taxon>Actinomycetota</taxon>
        <taxon>Actinomycetes</taxon>
        <taxon>Pseudonocardiales</taxon>
        <taxon>Pseudonocardiaceae</taxon>
        <taxon>Kibdelosporangium</taxon>
    </lineage>
</organism>
<feature type="domain" description="Methyltransferase" evidence="1">
    <location>
        <begin position="51"/>
        <end position="137"/>
    </location>
</feature>
<reference evidence="2 3" key="1">
    <citation type="submission" date="2015-07" db="EMBL/GenBank/DDBJ databases">
        <title>Genome sequencing of Kibdelosporangium phytohabitans.</title>
        <authorList>
            <person name="Qin S."/>
            <person name="Xing K."/>
        </authorList>
    </citation>
    <scope>NUCLEOTIDE SEQUENCE [LARGE SCALE GENOMIC DNA]</scope>
    <source>
        <strain evidence="2 3">KLBMP1111</strain>
    </source>
</reference>
<sequence>MNRVTPNRYTAVGRGPGPITPDGCPVELYELLPAQGEADVVHSAVPAGAAILELGAGTGRITRGLIEHGHDVVAVDESREMLARVTGARTVHASIEALSLDDRFDVVLLASYLVNEKDDDLRAAWLAACERHMAPGGCLILQRHTLTWFDQAQPYERVAGDLTLRLREVSRPTPDLLSVTMEYEHSGRKWTHSYTHRRMSDAEIAAELARAGLRVESYLTDNRDWVLARRR</sequence>
<dbReference type="Proteomes" id="UP000063699">
    <property type="component" value="Chromosome"/>
</dbReference>
<dbReference type="InterPro" id="IPR041698">
    <property type="entry name" value="Methyltransf_25"/>
</dbReference>
<dbReference type="EMBL" id="CP012752">
    <property type="protein sequence ID" value="ALG09669.1"/>
    <property type="molecule type" value="Genomic_DNA"/>
</dbReference>
<dbReference type="KEGG" id="kphy:AOZ06_24655"/>
<accession>A0A0N9HWH5</accession>
<dbReference type="OrthoDB" id="7062303at2"/>
<dbReference type="Gene3D" id="3.40.50.150">
    <property type="entry name" value="Vaccinia Virus protein VP39"/>
    <property type="match status" value="1"/>
</dbReference>
<dbReference type="RefSeq" id="WP_054291573.1">
    <property type="nucleotide sequence ID" value="NZ_CP012752.1"/>
</dbReference>
<evidence type="ECO:0000313" key="2">
    <source>
        <dbReference type="EMBL" id="ALG09669.1"/>
    </source>
</evidence>
<dbReference type="CDD" id="cd02440">
    <property type="entry name" value="AdoMet_MTases"/>
    <property type="match status" value="1"/>
</dbReference>
<dbReference type="STRING" id="860235.AOZ06_24655"/>
<dbReference type="InterPro" id="IPR029063">
    <property type="entry name" value="SAM-dependent_MTases_sf"/>
</dbReference>
<protein>
    <recommendedName>
        <fullName evidence="1">Methyltransferase domain-containing protein</fullName>
    </recommendedName>
</protein>
<dbReference type="SUPFAM" id="SSF53335">
    <property type="entry name" value="S-adenosyl-L-methionine-dependent methyltransferases"/>
    <property type="match status" value="1"/>
</dbReference>
<dbReference type="Pfam" id="PF13649">
    <property type="entry name" value="Methyltransf_25"/>
    <property type="match status" value="1"/>
</dbReference>
<keyword evidence="3" id="KW-1185">Reference proteome</keyword>
<evidence type="ECO:0000313" key="3">
    <source>
        <dbReference type="Proteomes" id="UP000063699"/>
    </source>
</evidence>
<dbReference type="AlphaFoldDB" id="A0A0N9HWH5"/>
<proteinExistence type="predicted"/>